<comment type="function">
    <text evidence="7">Single strand-specific metallo-endoribonuclease involved in late-stage 70S ribosome quality control and in maturation of the 3' terminus of the 16S rRNA.</text>
</comment>
<reference evidence="8 9" key="1">
    <citation type="submission" date="2006-09" db="EMBL/GenBank/DDBJ databases">
        <authorList>
            <person name="Emerson D."/>
            <person name="Ferriera S."/>
            <person name="Johnson J."/>
            <person name="Kravitz S."/>
            <person name="Halpern A."/>
            <person name="Remington K."/>
            <person name="Beeson K."/>
            <person name="Tran B."/>
            <person name="Rogers Y.-H."/>
            <person name="Friedman R."/>
            <person name="Venter J.C."/>
        </authorList>
    </citation>
    <scope>NUCLEOTIDE SEQUENCE [LARGE SCALE GENOMIC DNA]</scope>
    <source>
        <strain evidence="8 9">PV-1</strain>
    </source>
</reference>
<dbReference type="PANTHER" id="PTHR46986">
    <property type="entry name" value="ENDORIBONUCLEASE YBEY, CHLOROPLASTIC"/>
    <property type="match status" value="1"/>
</dbReference>
<dbReference type="InterPro" id="IPR002036">
    <property type="entry name" value="YbeY"/>
</dbReference>
<keyword evidence="9" id="KW-1185">Reference proteome</keyword>
<dbReference type="GO" id="GO:0004222">
    <property type="term" value="F:metalloendopeptidase activity"/>
    <property type="evidence" value="ECO:0007669"/>
    <property type="project" value="InterPro"/>
</dbReference>
<evidence type="ECO:0000256" key="7">
    <source>
        <dbReference type="HAMAP-Rule" id="MF_00009"/>
    </source>
</evidence>
<keyword evidence="4 7" id="KW-0255">Endonuclease</keyword>
<protein>
    <recommendedName>
        <fullName evidence="7">Endoribonuclease YbeY</fullName>
        <ecNumber evidence="7">3.1.-.-</ecNumber>
    </recommendedName>
</protein>
<evidence type="ECO:0000313" key="9">
    <source>
        <dbReference type="Proteomes" id="UP000005297"/>
    </source>
</evidence>
<keyword evidence="2 7" id="KW-0540">Nuclease</keyword>
<dbReference type="NCBIfam" id="TIGR00043">
    <property type="entry name" value="rRNA maturation RNase YbeY"/>
    <property type="match status" value="1"/>
</dbReference>
<dbReference type="FunCoup" id="Q0EWJ6">
    <property type="interactions" value="249"/>
</dbReference>
<comment type="cofactor">
    <cofactor evidence="7">
        <name>Zn(2+)</name>
        <dbReference type="ChEBI" id="CHEBI:29105"/>
    </cofactor>
    <text evidence="7">Binds 1 zinc ion.</text>
</comment>
<dbReference type="SUPFAM" id="SSF55486">
    <property type="entry name" value="Metalloproteases ('zincins'), catalytic domain"/>
    <property type="match status" value="1"/>
</dbReference>
<keyword evidence="7" id="KW-0690">Ribosome biogenesis</keyword>
<dbReference type="RefSeq" id="WP_009850019.1">
    <property type="nucleotide sequence ID" value="NZ_DS022294.1"/>
</dbReference>
<evidence type="ECO:0000256" key="2">
    <source>
        <dbReference type="ARBA" id="ARBA00022722"/>
    </source>
</evidence>
<dbReference type="GO" id="GO:0006364">
    <property type="term" value="P:rRNA processing"/>
    <property type="evidence" value="ECO:0007669"/>
    <property type="project" value="UniProtKB-UniRule"/>
</dbReference>
<comment type="caution">
    <text evidence="8">The sequence shown here is derived from an EMBL/GenBank/DDBJ whole genome shotgun (WGS) entry which is preliminary data.</text>
</comment>
<gene>
    <name evidence="7" type="primary">ybeY</name>
    <name evidence="8" type="ORF">SPV1_12530</name>
</gene>
<sequence>MSESRLDIIVDDELAEDFTPPENIAAAVQAACSVAGFQNEPMLCIRFAGDAEVRELNSQWRGLDCVTDVLSFPMQDDSDAIDPNQSLGDIALALPFVQQEAGRLGLPQADHILHLIVHATLHLLDYDHIDDEEAAQMQQLERQAMQQLGLHDPYPELSQ</sequence>
<dbReference type="Proteomes" id="UP000005297">
    <property type="component" value="Unassembled WGS sequence"/>
</dbReference>
<dbReference type="Pfam" id="PF02130">
    <property type="entry name" value="YbeY"/>
    <property type="match status" value="1"/>
</dbReference>
<accession>Q0EWJ6</accession>
<keyword evidence="5 7" id="KW-0378">Hydrolase</keyword>
<dbReference type="InterPro" id="IPR023091">
    <property type="entry name" value="MetalPrtase_cat_dom_sf_prd"/>
</dbReference>
<feature type="binding site" evidence="7">
    <location>
        <position position="118"/>
    </location>
    <ligand>
        <name>Zn(2+)</name>
        <dbReference type="ChEBI" id="CHEBI:29105"/>
        <note>catalytic</note>
    </ligand>
</feature>
<organism evidence="8 9">
    <name type="scientific">Mariprofundus ferrooxydans PV-1</name>
    <dbReference type="NCBI Taxonomy" id="314345"/>
    <lineage>
        <taxon>Bacteria</taxon>
        <taxon>Pseudomonadati</taxon>
        <taxon>Pseudomonadota</taxon>
        <taxon>Candidatius Mariprofundia</taxon>
        <taxon>Mariprofundales</taxon>
        <taxon>Mariprofundaceae</taxon>
        <taxon>Mariprofundus</taxon>
    </lineage>
</organism>
<dbReference type="GO" id="GO:0008270">
    <property type="term" value="F:zinc ion binding"/>
    <property type="evidence" value="ECO:0007669"/>
    <property type="project" value="UniProtKB-UniRule"/>
</dbReference>
<dbReference type="OrthoDB" id="9807740at2"/>
<name>Q0EWJ6_9PROT</name>
<keyword evidence="6 7" id="KW-0862">Zinc</keyword>
<keyword evidence="7" id="KW-0698">rRNA processing</keyword>
<dbReference type="EMBL" id="AATS01000019">
    <property type="protein sequence ID" value="EAU53681.1"/>
    <property type="molecule type" value="Genomic_DNA"/>
</dbReference>
<evidence type="ECO:0000313" key="8">
    <source>
        <dbReference type="EMBL" id="EAU53681.1"/>
    </source>
</evidence>
<dbReference type="GO" id="GO:0005737">
    <property type="term" value="C:cytoplasm"/>
    <property type="evidence" value="ECO:0007669"/>
    <property type="project" value="UniProtKB-SubCell"/>
</dbReference>
<dbReference type="GO" id="GO:0004521">
    <property type="term" value="F:RNA endonuclease activity"/>
    <property type="evidence" value="ECO:0007669"/>
    <property type="project" value="UniProtKB-UniRule"/>
</dbReference>
<proteinExistence type="inferred from homology"/>
<dbReference type="AlphaFoldDB" id="Q0EWJ6"/>
<evidence type="ECO:0000256" key="3">
    <source>
        <dbReference type="ARBA" id="ARBA00022723"/>
    </source>
</evidence>
<evidence type="ECO:0000256" key="5">
    <source>
        <dbReference type="ARBA" id="ARBA00022801"/>
    </source>
</evidence>
<keyword evidence="7" id="KW-0963">Cytoplasm</keyword>
<feature type="binding site" evidence="7">
    <location>
        <position position="122"/>
    </location>
    <ligand>
        <name>Zn(2+)</name>
        <dbReference type="ChEBI" id="CHEBI:29105"/>
        <note>catalytic</note>
    </ligand>
</feature>
<dbReference type="EC" id="3.1.-.-" evidence="7"/>
<dbReference type="eggNOG" id="COG0319">
    <property type="taxonomic scope" value="Bacteria"/>
</dbReference>
<dbReference type="HAMAP" id="MF_00009">
    <property type="entry name" value="Endoribonucl_YbeY"/>
    <property type="match status" value="1"/>
</dbReference>
<keyword evidence="3 7" id="KW-0479">Metal-binding</keyword>
<evidence type="ECO:0000256" key="1">
    <source>
        <dbReference type="ARBA" id="ARBA00010875"/>
    </source>
</evidence>
<comment type="similarity">
    <text evidence="1 7">Belongs to the endoribonuclease YbeY family.</text>
</comment>
<evidence type="ECO:0000256" key="4">
    <source>
        <dbReference type="ARBA" id="ARBA00022759"/>
    </source>
</evidence>
<dbReference type="Gene3D" id="3.40.390.30">
    <property type="entry name" value="Metalloproteases ('zincins'), catalytic domain"/>
    <property type="match status" value="1"/>
</dbReference>
<feature type="binding site" evidence="7">
    <location>
        <position position="128"/>
    </location>
    <ligand>
        <name>Zn(2+)</name>
        <dbReference type="ChEBI" id="CHEBI:29105"/>
        <note>catalytic</note>
    </ligand>
</feature>
<evidence type="ECO:0000256" key="6">
    <source>
        <dbReference type="ARBA" id="ARBA00022833"/>
    </source>
</evidence>
<comment type="subcellular location">
    <subcellularLocation>
        <location evidence="7">Cytoplasm</location>
    </subcellularLocation>
</comment>
<dbReference type="PANTHER" id="PTHR46986:SF1">
    <property type="entry name" value="ENDORIBONUCLEASE YBEY, CHLOROPLASTIC"/>
    <property type="match status" value="1"/>
</dbReference>
<dbReference type="STRING" id="314344.AL013_08615"/>
<dbReference type="InParanoid" id="Q0EWJ6"/>
<dbReference type="HOGENOM" id="CLU_106710_0_0_0"/>